<feature type="domain" description="Protein kinase" evidence="1">
    <location>
        <begin position="13"/>
        <end position="291"/>
    </location>
</feature>
<organism evidence="2 3">
    <name type="scientific">Micromonospora zingiberis</name>
    <dbReference type="NCBI Taxonomy" id="2053011"/>
    <lineage>
        <taxon>Bacteria</taxon>
        <taxon>Bacillati</taxon>
        <taxon>Actinomycetota</taxon>
        <taxon>Actinomycetes</taxon>
        <taxon>Micromonosporales</taxon>
        <taxon>Micromonosporaceae</taxon>
        <taxon>Micromonospora</taxon>
    </lineage>
</organism>
<dbReference type="Gene3D" id="1.10.510.10">
    <property type="entry name" value="Transferase(Phosphotransferase) domain 1"/>
    <property type="match status" value="1"/>
</dbReference>
<dbReference type="GO" id="GO:0005524">
    <property type="term" value="F:ATP binding"/>
    <property type="evidence" value="ECO:0007669"/>
    <property type="project" value="InterPro"/>
</dbReference>
<sequence length="330" mass="36355">MTEQPKPVSVDDLGVRDRLNAGANGTIYLLRDYQLPATPGPLVFKEYKLRSMSVSLAGLQHLVAVRVGMAPQRRAAFDDLAVWPLRVVVDGDGAPAGVLMRLISDDFMQTIALPFGPPERIPREVQHLIFDPATARRSEIDVPADGDVRSRIAVCAQLAYAISLMHGADLVYGDLSARNILYRLHPTPSVLLVDCDAARVRGSAAVNKQQDSPDWDPPERVRGSSQLTDRYKLALFILRCLTPGRRSSVNRDWSIATPVLGSAGARLLRAALDGPPKDRPKARDWLFHLRERLGAPLVPPARPALPLPARKVVGTDGWRRDTDGTWIRVR</sequence>
<dbReference type="SUPFAM" id="SSF56112">
    <property type="entry name" value="Protein kinase-like (PK-like)"/>
    <property type="match status" value="1"/>
</dbReference>
<dbReference type="RefSeq" id="WP_131300737.1">
    <property type="nucleotide sequence ID" value="NZ_SJJR01000002.1"/>
</dbReference>
<dbReference type="InterPro" id="IPR000719">
    <property type="entry name" value="Prot_kinase_dom"/>
</dbReference>
<dbReference type="PROSITE" id="PS00109">
    <property type="entry name" value="PROTEIN_KINASE_TYR"/>
    <property type="match status" value="1"/>
</dbReference>
<dbReference type="InterPro" id="IPR008266">
    <property type="entry name" value="Tyr_kinase_AS"/>
</dbReference>
<dbReference type="Proteomes" id="UP000292274">
    <property type="component" value="Unassembled WGS sequence"/>
</dbReference>
<name>A0A4V2LXA3_9ACTN</name>
<evidence type="ECO:0000313" key="3">
    <source>
        <dbReference type="Proteomes" id="UP000292274"/>
    </source>
</evidence>
<dbReference type="InterPro" id="IPR011009">
    <property type="entry name" value="Kinase-like_dom_sf"/>
</dbReference>
<proteinExistence type="predicted"/>
<comment type="caution">
    <text evidence="2">The sequence shown here is derived from an EMBL/GenBank/DDBJ whole genome shotgun (WGS) entry which is preliminary data.</text>
</comment>
<dbReference type="OrthoDB" id="4061674at2"/>
<dbReference type="AlphaFoldDB" id="A0A4V2LXA3"/>
<accession>A0A4V2LXA3</accession>
<evidence type="ECO:0000259" key="1">
    <source>
        <dbReference type="PROSITE" id="PS50011"/>
    </source>
</evidence>
<gene>
    <name evidence="2" type="ORF">E0H26_03495</name>
</gene>
<keyword evidence="3" id="KW-1185">Reference proteome</keyword>
<protein>
    <recommendedName>
        <fullName evidence="1">Protein kinase domain-containing protein</fullName>
    </recommendedName>
</protein>
<dbReference type="PROSITE" id="PS50011">
    <property type="entry name" value="PROTEIN_KINASE_DOM"/>
    <property type="match status" value="1"/>
</dbReference>
<reference evidence="2 3" key="1">
    <citation type="submission" date="2019-02" db="EMBL/GenBank/DDBJ databases">
        <title>Jishengella sp. nov., isolated from a root of Zingiber montanum.</title>
        <authorList>
            <person name="Kuncharoen N."/>
            <person name="Kudo T."/>
            <person name="Masahiro Y."/>
            <person name="Ohkuma M."/>
            <person name="Tanasupawat S."/>
        </authorList>
    </citation>
    <scope>NUCLEOTIDE SEQUENCE [LARGE SCALE GENOMIC DNA]</scope>
    <source>
        <strain evidence="2 3">PLAI 1-1</strain>
    </source>
</reference>
<dbReference type="EMBL" id="SJJR01000002">
    <property type="protein sequence ID" value="TCB99635.1"/>
    <property type="molecule type" value="Genomic_DNA"/>
</dbReference>
<dbReference type="GO" id="GO:0004672">
    <property type="term" value="F:protein kinase activity"/>
    <property type="evidence" value="ECO:0007669"/>
    <property type="project" value="InterPro"/>
</dbReference>
<evidence type="ECO:0000313" key="2">
    <source>
        <dbReference type="EMBL" id="TCB99635.1"/>
    </source>
</evidence>